<dbReference type="SUPFAM" id="SSF46689">
    <property type="entry name" value="Homeodomain-like"/>
    <property type="match status" value="1"/>
</dbReference>
<evidence type="ECO:0000313" key="8">
    <source>
        <dbReference type="Proteomes" id="UP000316125"/>
    </source>
</evidence>
<dbReference type="Proteomes" id="UP000316125">
    <property type="component" value="Chromosome"/>
</dbReference>
<evidence type="ECO:0000256" key="3">
    <source>
        <dbReference type="PROSITE-ProRule" id="PRU00169"/>
    </source>
</evidence>
<evidence type="ECO:0000256" key="4">
    <source>
        <dbReference type="SAM" id="MobiDB-lite"/>
    </source>
</evidence>
<dbReference type="PANTHER" id="PTHR45526">
    <property type="entry name" value="TRANSCRIPTIONAL REGULATORY PROTEIN DPIA"/>
    <property type="match status" value="1"/>
</dbReference>
<gene>
    <name evidence="7" type="ORF">FIV50_17440</name>
</gene>
<dbReference type="SMART" id="SM00448">
    <property type="entry name" value="REC"/>
    <property type="match status" value="1"/>
</dbReference>
<dbReference type="PROSITE" id="PS50110">
    <property type="entry name" value="RESPONSE_REGULATORY"/>
    <property type="match status" value="1"/>
</dbReference>
<dbReference type="Gene3D" id="1.10.10.60">
    <property type="entry name" value="Homeodomain-like"/>
    <property type="match status" value="1"/>
</dbReference>
<evidence type="ECO:0000313" key="7">
    <source>
        <dbReference type="EMBL" id="QDE36408.1"/>
    </source>
</evidence>
<organism evidence="7 8">
    <name type="scientific">Microbacterium foliorum</name>
    <dbReference type="NCBI Taxonomy" id="104336"/>
    <lineage>
        <taxon>Bacteria</taxon>
        <taxon>Bacillati</taxon>
        <taxon>Actinomycetota</taxon>
        <taxon>Actinomycetes</taxon>
        <taxon>Micrococcales</taxon>
        <taxon>Microbacteriaceae</taxon>
        <taxon>Microbacterium</taxon>
    </lineage>
</organism>
<dbReference type="Pfam" id="PF12833">
    <property type="entry name" value="HTH_18"/>
    <property type="match status" value="1"/>
</dbReference>
<keyword evidence="1" id="KW-0805">Transcription regulation</keyword>
<dbReference type="InterPro" id="IPR011006">
    <property type="entry name" value="CheY-like_superfamily"/>
</dbReference>
<dbReference type="Pfam" id="PF00072">
    <property type="entry name" value="Response_reg"/>
    <property type="match status" value="1"/>
</dbReference>
<dbReference type="InterPro" id="IPR001789">
    <property type="entry name" value="Sig_transdc_resp-reg_receiver"/>
</dbReference>
<dbReference type="PANTHER" id="PTHR45526:SF1">
    <property type="entry name" value="TRANSCRIPTIONAL REGULATORY PROTEIN DCUR-RELATED"/>
    <property type="match status" value="1"/>
</dbReference>
<dbReference type="InterPro" id="IPR051271">
    <property type="entry name" value="2C-system_Tx_regulators"/>
</dbReference>
<evidence type="ECO:0000256" key="1">
    <source>
        <dbReference type="ARBA" id="ARBA00023015"/>
    </source>
</evidence>
<sequence length="311" mass="34512">MQMSEVHRRDRRDHANGPRRAVRGSAMAALRVLIVDDDPMVAQLHRMFVERTPGFVVTGIASSGEAAIEMVDGDRPDVVLLDLQLPGISGIDVLRLLRTHPGDDVDVIAVTADRRASSVAQMRTLGVAHYLAKPFSLRELRSRLRSVARVRSALSSRQIFDGQSEIDEVMHSEFVVDISPGRPDDPTDRDIRAGHPLDLLRERADLAISEQAHSMDFTLHALADSLHVSARQLQRAYARDGRSVQDAIRDHRVGVAAMLMLGVERLTATEITRRSGFSSPRSLRRAFQDVHGVPPARWRAAHATVEIDESE</sequence>
<keyword evidence="3" id="KW-0597">Phosphoprotein</keyword>
<dbReference type="Gene3D" id="3.40.50.2300">
    <property type="match status" value="1"/>
</dbReference>
<feature type="modified residue" description="4-aspartylphosphate" evidence="3">
    <location>
        <position position="82"/>
    </location>
</feature>
<feature type="region of interest" description="Disordered" evidence="4">
    <location>
        <begin position="1"/>
        <end position="22"/>
    </location>
</feature>
<dbReference type="GO" id="GO:0000156">
    <property type="term" value="F:phosphorelay response regulator activity"/>
    <property type="evidence" value="ECO:0007669"/>
    <property type="project" value="TreeGrafter"/>
</dbReference>
<dbReference type="InterPro" id="IPR018060">
    <property type="entry name" value="HTH_AraC"/>
</dbReference>
<reference evidence="7 8" key="1">
    <citation type="submission" date="2019-06" db="EMBL/GenBank/DDBJ databases">
        <title>Complete genome of Microbacterium foliorum M2.</title>
        <authorList>
            <person name="Cao G."/>
        </authorList>
    </citation>
    <scope>NUCLEOTIDE SEQUENCE [LARGE SCALE GENOMIC DNA]</scope>
    <source>
        <strain evidence="7 8">M2</strain>
    </source>
</reference>
<dbReference type="InterPro" id="IPR009057">
    <property type="entry name" value="Homeodomain-like_sf"/>
</dbReference>
<feature type="domain" description="Response regulatory" evidence="6">
    <location>
        <begin position="31"/>
        <end position="148"/>
    </location>
</feature>
<dbReference type="GO" id="GO:0003700">
    <property type="term" value="F:DNA-binding transcription factor activity"/>
    <property type="evidence" value="ECO:0007669"/>
    <property type="project" value="InterPro"/>
</dbReference>
<accession>A0A4Y5YV88</accession>
<evidence type="ECO:0000259" key="6">
    <source>
        <dbReference type="PROSITE" id="PS50110"/>
    </source>
</evidence>
<dbReference type="PROSITE" id="PS01124">
    <property type="entry name" value="HTH_ARAC_FAMILY_2"/>
    <property type="match status" value="1"/>
</dbReference>
<feature type="compositionally biased region" description="Basic and acidic residues" evidence="4">
    <location>
        <begin position="1"/>
        <end position="16"/>
    </location>
</feature>
<dbReference type="SMART" id="SM00342">
    <property type="entry name" value="HTH_ARAC"/>
    <property type="match status" value="1"/>
</dbReference>
<protein>
    <submittedName>
        <fullName evidence="7">Response regulator</fullName>
    </submittedName>
</protein>
<dbReference type="SUPFAM" id="SSF52172">
    <property type="entry name" value="CheY-like"/>
    <property type="match status" value="1"/>
</dbReference>
<dbReference type="EMBL" id="CP041040">
    <property type="protein sequence ID" value="QDE36408.1"/>
    <property type="molecule type" value="Genomic_DNA"/>
</dbReference>
<evidence type="ECO:0000256" key="2">
    <source>
        <dbReference type="ARBA" id="ARBA00023163"/>
    </source>
</evidence>
<name>A0A4Y5YV88_9MICO</name>
<dbReference type="OrthoDB" id="7187989at2"/>
<proteinExistence type="predicted"/>
<dbReference type="AlphaFoldDB" id="A0A4Y5YV88"/>
<keyword evidence="2" id="KW-0804">Transcription</keyword>
<evidence type="ECO:0000259" key="5">
    <source>
        <dbReference type="PROSITE" id="PS01124"/>
    </source>
</evidence>
<feature type="domain" description="HTH araC/xylS-type" evidence="5">
    <location>
        <begin position="202"/>
        <end position="301"/>
    </location>
</feature>
<dbReference type="GO" id="GO:0043565">
    <property type="term" value="F:sequence-specific DNA binding"/>
    <property type="evidence" value="ECO:0007669"/>
    <property type="project" value="InterPro"/>
</dbReference>